<keyword evidence="8 16" id="KW-0675">Receptor</keyword>
<dbReference type="PANTHER" id="PTHR30069:SF41">
    <property type="entry name" value="HEME_HEMOPEXIN UTILIZATION PROTEIN C"/>
    <property type="match status" value="1"/>
</dbReference>
<evidence type="ECO:0000256" key="8">
    <source>
        <dbReference type="ARBA" id="ARBA00023170"/>
    </source>
</evidence>
<evidence type="ECO:0000256" key="10">
    <source>
        <dbReference type="PROSITE-ProRule" id="PRU01360"/>
    </source>
</evidence>
<dbReference type="SUPFAM" id="SSF56935">
    <property type="entry name" value="Porins"/>
    <property type="match status" value="1"/>
</dbReference>
<keyword evidence="3 10" id="KW-0813">Transport</keyword>
<gene>
    <name evidence="16" type="ORF">DD235_04935</name>
</gene>
<evidence type="ECO:0000256" key="2">
    <source>
        <dbReference type="ARBA" id="ARBA00009810"/>
    </source>
</evidence>
<evidence type="ECO:0000256" key="13">
    <source>
        <dbReference type="SAM" id="SignalP"/>
    </source>
</evidence>
<dbReference type="Gene3D" id="2.170.130.10">
    <property type="entry name" value="TonB-dependent receptor, plug domain"/>
    <property type="match status" value="1"/>
</dbReference>
<feature type="chain" id="PRO_5016047389" evidence="13">
    <location>
        <begin position="25"/>
        <end position="1140"/>
    </location>
</feature>
<reference evidence="17" key="1">
    <citation type="submission" date="2018-05" db="EMBL/GenBank/DDBJ databases">
        <authorList>
            <person name="Li Y."/>
        </authorList>
    </citation>
    <scope>NUCLEOTIDE SEQUENCE [LARGE SCALE GENOMIC DNA]</scope>
    <source>
        <strain evidence="17">3d-2-2</strain>
    </source>
</reference>
<keyword evidence="7 10" id="KW-0472">Membrane</keyword>
<dbReference type="Pfam" id="PF07715">
    <property type="entry name" value="Plug"/>
    <property type="match status" value="1"/>
</dbReference>
<evidence type="ECO:0000256" key="7">
    <source>
        <dbReference type="ARBA" id="ARBA00023136"/>
    </source>
</evidence>
<evidence type="ECO:0000256" key="5">
    <source>
        <dbReference type="ARBA" id="ARBA00022692"/>
    </source>
</evidence>
<evidence type="ECO:0000256" key="11">
    <source>
        <dbReference type="RuleBase" id="RU003357"/>
    </source>
</evidence>
<comment type="caution">
    <text evidence="16">The sequence shown here is derived from an EMBL/GenBank/DDBJ whole genome shotgun (WGS) entry which is preliminary data.</text>
</comment>
<comment type="similarity">
    <text evidence="2 10 11">Belongs to the TonB-dependent receptor family.</text>
</comment>
<accession>A0A2V1K7M5</accession>
<proteinExistence type="inferred from homology"/>
<evidence type="ECO:0000256" key="3">
    <source>
        <dbReference type="ARBA" id="ARBA00022448"/>
    </source>
</evidence>
<feature type="domain" description="TonB-dependent receptor plug" evidence="15">
    <location>
        <begin position="80"/>
        <end position="171"/>
    </location>
</feature>
<keyword evidence="6 11" id="KW-0798">TonB box</keyword>
<comment type="subcellular location">
    <subcellularLocation>
        <location evidence="1 10">Cell outer membrane</location>
        <topology evidence="1 10">Multi-pass membrane protein</topology>
    </subcellularLocation>
</comment>
<evidence type="ECO:0000256" key="4">
    <source>
        <dbReference type="ARBA" id="ARBA00022452"/>
    </source>
</evidence>
<dbReference type="GO" id="GO:0009279">
    <property type="term" value="C:cell outer membrane"/>
    <property type="evidence" value="ECO:0007669"/>
    <property type="project" value="UniProtKB-SubCell"/>
</dbReference>
<keyword evidence="13" id="KW-0732">Signal</keyword>
<dbReference type="GO" id="GO:0044718">
    <property type="term" value="P:siderophore transmembrane transport"/>
    <property type="evidence" value="ECO:0007669"/>
    <property type="project" value="TreeGrafter"/>
</dbReference>
<feature type="signal peptide" evidence="13">
    <location>
        <begin position="1"/>
        <end position="24"/>
    </location>
</feature>
<feature type="region of interest" description="Disordered" evidence="12">
    <location>
        <begin position="26"/>
        <end position="47"/>
    </location>
</feature>
<dbReference type="EMBL" id="QETA01000001">
    <property type="protein sequence ID" value="PWF25475.1"/>
    <property type="molecule type" value="Genomic_DNA"/>
</dbReference>
<evidence type="ECO:0000259" key="15">
    <source>
        <dbReference type="Pfam" id="PF07715"/>
    </source>
</evidence>
<evidence type="ECO:0000256" key="9">
    <source>
        <dbReference type="ARBA" id="ARBA00023237"/>
    </source>
</evidence>
<dbReference type="PROSITE" id="PS52016">
    <property type="entry name" value="TONB_DEPENDENT_REC_3"/>
    <property type="match status" value="1"/>
</dbReference>
<dbReference type="InterPro" id="IPR036942">
    <property type="entry name" value="Beta-barrel_TonB_sf"/>
</dbReference>
<keyword evidence="5 10" id="KW-0812">Transmembrane</keyword>
<dbReference type="InterPro" id="IPR012910">
    <property type="entry name" value="Plug_dom"/>
</dbReference>
<keyword evidence="9 10" id="KW-0998">Cell outer membrane</keyword>
<dbReference type="Gene3D" id="2.40.170.20">
    <property type="entry name" value="TonB-dependent receptor, beta-barrel domain"/>
    <property type="match status" value="2"/>
</dbReference>
<sequence length="1140" mass="128099">MQHRFTLRPLPLLLAALWATSVQAQPVQPADPSGSHRAAQQNAGASEVREMQTIEVRGIGPTPDEQGADEVFHKNVSNVYIGREEIERYRIDAAGDVLKGLNGVYNMNTRTAGGAITPNIRGISGKGRIPVTIDGTEQTVDVWMNNYGVSDRNYVDPALFRSIAVDKSPDLSRGMKPGVGGSVAIRTIEADDILLEGETWGLMLRTEASNNSVRPQNELGQYLGRDYRTIGATADGAGGGMDPYDSSKFSPYALKIDDLAPPRNHSGRDDLRFGGDQSIMLAGAFKTDLSDGLLAYTYRDKGNYFAGRHGADGYRDNPVYDLDGCGIECKSSAAFVPNMAAMYAPGDEVFNSNTRNETWLAKNNWNLPNGQKISLQYMRNDIVFGEINPFQSSFNLNFHQANPMYRNGMAPQTQSTNSHIRSNTYKLGYELKPEGNRWIDLETSLWRVKTDSERHQSGGMSLGVNNPDQLHDNWYYCNVRNQVPPDYADYGWSCADLGGMFGFDANTTRDQILALSKDWFGDADRTVVSGALQRTQVTRDGASLSNRFKLTPTFNLTLGADFQRERLDEENTIVNSQDLFNQYGMATGLAKLAGPRGGKRQEWGLNLVMNWQATSRLSVQAGIRYHRFWVRDEALARERANRNARFAWGGGAERYIAGFSLPYWKLVPDDTAKSLKEVIALENEFNKLLKTQQPYEEALTKAQAARKTFEEKYGSRDSYQHVRAIGADIPHWNYDQDLSQTAIYQLVTDNIIPFQNGKPDASQNRLNPEIFSETTTDPQPDTQGTYYKYLTGIQFGIDPYEAKKDTPIDTRNIDTSSYNEQEINDLVLTTNPTPKAALKDITENQKWAQPQKMTGDAWAPMLALTFALTDNQRLFARYAELTRFPSLYEATSSSIAGLISQPTTPGFDLKPERSRNWEVGYGFDFTPFWDRLEYGDVRLTYFDNTIENVIDTTDDRSITQYDKKITRGLELQSRIDTGGFFASLGGTYRLKNVTCDTDMAFAYDMYLQRVPECIEGGFGATRFYQSLQPKYSINVDLGTRLFNRQLELGLRGIYHGKVETKQYDRLLAQGLERIFTTTGKPYHWRPTLLLDAYGRYQINKNLAVHASVTNLTNRYYLDPMSNVPTPGPGRTVTLGMQLQF</sequence>
<dbReference type="PANTHER" id="PTHR30069">
    <property type="entry name" value="TONB-DEPENDENT OUTER MEMBRANE RECEPTOR"/>
    <property type="match status" value="1"/>
</dbReference>
<evidence type="ECO:0000256" key="12">
    <source>
        <dbReference type="SAM" id="MobiDB-lite"/>
    </source>
</evidence>
<protein>
    <submittedName>
        <fullName evidence="16">TonB-dependent receptor</fullName>
    </submittedName>
</protein>
<dbReference type="Proteomes" id="UP000245212">
    <property type="component" value="Unassembled WGS sequence"/>
</dbReference>
<keyword evidence="17" id="KW-1185">Reference proteome</keyword>
<name>A0A2V1K7M5_9BURK</name>
<evidence type="ECO:0000259" key="14">
    <source>
        <dbReference type="Pfam" id="PF00593"/>
    </source>
</evidence>
<dbReference type="InterPro" id="IPR039426">
    <property type="entry name" value="TonB-dep_rcpt-like"/>
</dbReference>
<evidence type="ECO:0000313" key="17">
    <source>
        <dbReference type="Proteomes" id="UP000245212"/>
    </source>
</evidence>
<dbReference type="RefSeq" id="WP_109060878.1">
    <property type="nucleotide sequence ID" value="NZ_QETA01000001.1"/>
</dbReference>
<evidence type="ECO:0000256" key="6">
    <source>
        <dbReference type="ARBA" id="ARBA00023077"/>
    </source>
</evidence>
<organism evidence="16 17">
    <name type="scientific">Corticimicrobacter populi</name>
    <dbReference type="NCBI Taxonomy" id="2175229"/>
    <lineage>
        <taxon>Bacteria</taxon>
        <taxon>Pseudomonadati</taxon>
        <taxon>Pseudomonadota</taxon>
        <taxon>Betaproteobacteria</taxon>
        <taxon>Burkholderiales</taxon>
        <taxon>Alcaligenaceae</taxon>
        <taxon>Corticimicrobacter</taxon>
    </lineage>
</organism>
<evidence type="ECO:0000313" key="16">
    <source>
        <dbReference type="EMBL" id="PWF25475.1"/>
    </source>
</evidence>
<keyword evidence="4 10" id="KW-1134">Transmembrane beta strand</keyword>
<feature type="domain" description="TonB-dependent receptor-like beta-barrel" evidence="14">
    <location>
        <begin position="845"/>
        <end position="1111"/>
    </location>
</feature>
<evidence type="ECO:0000256" key="1">
    <source>
        <dbReference type="ARBA" id="ARBA00004571"/>
    </source>
</evidence>
<dbReference type="AlphaFoldDB" id="A0A2V1K7M5"/>
<dbReference type="Pfam" id="PF00593">
    <property type="entry name" value="TonB_dep_Rec_b-barrel"/>
    <property type="match status" value="1"/>
</dbReference>
<dbReference type="GO" id="GO:0015344">
    <property type="term" value="F:siderophore uptake transmembrane transporter activity"/>
    <property type="evidence" value="ECO:0007669"/>
    <property type="project" value="TreeGrafter"/>
</dbReference>
<dbReference type="InterPro" id="IPR000531">
    <property type="entry name" value="Beta-barrel_TonB"/>
</dbReference>
<dbReference type="InterPro" id="IPR037066">
    <property type="entry name" value="Plug_dom_sf"/>
</dbReference>